<dbReference type="InterPro" id="IPR043129">
    <property type="entry name" value="ATPase_NBD"/>
</dbReference>
<evidence type="ECO:0000313" key="1">
    <source>
        <dbReference type="EMBL" id="KAF9514263.1"/>
    </source>
</evidence>
<keyword evidence="2" id="KW-1185">Reference proteome</keyword>
<dbReference type="SUPFAM" id="SSF53067">
    <property type="entry name" value="Actin-like ATPase domain"/>
    <property type="match status" value="2"/>
</dbReference>
<protein>
    <recommendedName>
        <fullName evidence="3">Actin-like ATPase domain-containing protein</fullName>
    </recommendedName>
</protein>
<dbReference type="Proteomes" id="UP000886523">
    <property type="component" value="Unassembled WGS sequence"/>
</dbReference>
<dbReference type="AlphaFoldDB" id="A0A9P6AYC1"/>
<comment type="caution">
    <text evidence="1">The sequence shown here is derived from an EMBL/GenBank/DDBJ whole genome shotgun (WGS) entry which is preliminary data.</text>
</comment>
<sequence>MCVAVDFGTVLSGVACGLSSDTVEQILWPGPNRKVLTSLIYDAQGRVVAWGHRSQAVELEKGWIRCEMFKLLLDPNGASDLIPRFFPLGKGPIDVITDYLRELWQNAKPMILMRGYTKEALPIPATWNVRNGEMMRDAAYAAGLVAPEGSQEYAGGRDRLHIISEPEAGAVHCLLWKDLNLKPGQSFMVCNAGGGSIDTAIYRLLGDVTQIEEQSAASGASCGSHFLDIYFRVYLEEWHRTRNILLSEMNLTRYMHAFTYSQKLQFSGESDVKDLYFECFDPSDYIFNGQLVVPVNDLKERVFDPVVDKVLGVLEAQLQRVDSVDALLLVGGFSANPYLLNRIRDIATSLGATQYGLTESLIRRHKGAPRIVASKSYIIDDDWLQGVFKAQYLVVKGALLKKGEPVLQEFTKTSSSPSGRNHLLFRFYCKSTLLRLSRDTADTSGGDLEHIQDWEIDLSDTSLFKRNALNSPLNRFDTVFEIGIEIESQEAHVVWFCDGKRGGRLRLPGIPWN</sequence>
<name>A0A9P6AYC1_9AGAM</name>
<dbReference type="EMBL" id="MU128962">
    <property type="protein sequence ID" value="KAF9514263.1"/>
    <property type="molecule type" value="Genomic_DNA"/>
</dbReference>
<proteinExistence type="predicted"/>
<reference evidence="1" key="1">
    <citation type="journal article" date="2020" name="Nat. Commun.">
        <title>Large-scale genome sequencing of mycorrhizal fungi provides insights into the early evolution of symbiotic traits.</title>
        <authorList>
            <person name="Miyauchi S."/>
            <person name="Kiss E."/>
            <person name="Kuo A."/>
            <person name="Drula E."/>
            <person name="Kohler A."/>
            <person name="Sanchez-Garcia M."/>
            <person name="Morin E."/>
            <person name="Andreopoulos B."/>
            <person name="Barry K.W."/>
            <person name="Bonito G."/>
            <person name="Buee M."/>
            <person name="Carver A."/>
            <person name="Chen C."/>
            <person name="Cichocki N."/>
            <person name="Clum A."/>
            <person name="Culley D."/>
            <person name="Crous P.W."/>
            <person name="Fauchery L."/>
            <person name="Girlanda M."/>
            <person name="Hayes R.D."/>
            <person name="Keri Z."/>
            <person name="LaButti K."/>
            <person name="Lipzen A."/>
            <person name="Lombard V."/>
            <person name="Magnuson J."/>
            <person name="Maillard F."/>
            <person name="Murat C."/>
            <person name="Nolan M."/>
            <person name="Ohm R.A."/>
            <person name="Pangilinan J."/>
            <person name="Pereira M.F."/>
            <person name="Perotto S."/>
            <person name="Peter M."/>
            <person name="Pfister S."/>
            <person name="Riley R."/>
            <person name="Sitrit Y."/>
            <person name="Stielow J.B."/>
            <person name="Szollosi G."/>
            <person name="Zifcakova L."/>
            <person name="Stursova M."/>
            <person name="Spatafora J.W."/>
            <person name="Tedersoo L."/>
            <person name="Vaario L.M."/>
            <person name="Yamada A."/>
            <person name="Yan M."/>
            <person name="Wang P."/>
            <person name="Xu J."/>
            <person name="Bruns T."/>
            <person name="Baldrian P."/>
            <person name="Vilgalys R."/>
            <person name="Dunand C."/>
            <person name="Henrissat B."/>
            <person name="Grigoriev I.V."/>
            <person name="Hibbett D."/>
            <person name="Nagy L.G."/>
            <person name="Martin F.M."/>
        </authorList>
    </citation>
    <scope>NUCLEOTIDE SEQUENCE</scope>
    <source>
        <strain evidence="1">UP504</strain>
    </source>
</reference>
<dbReference type="Gene3D" id="3.90.640.10">
    <property type="entry name" value="Actin, Chain A, domain 4"/>
    <property type="match status" value="1"/>
</dbReference>
<gene>
    <name evidence="1" type="ORF">BS47DRAFT_1392542</name>
</gene>
<evidence type="ECO:0000313" key="2">
    <source>
        <dbReference type="Proteomes" id="UP000886523"/>
    </source>
</evidence>
<dbReference type="PANTHER" id="PTHR14187:SF5">
    <property type="entry name" value="HEAT SHOCK 70 KDA PROTEIN 12A"/>
    <property type="match status" value="1"/>
</dbReference>
<evidence type="ECO:0008006" key="3">
    <source>
        <dbReference type="Google" id="ProtNLM"/>
    </source>
</evidence>
<accession>A0A9P6AYC1</accession>
<dbReference type="OrthoDB" id="2963168at2759"/>
<dbReference type="PANTHER" id="PTHR14187">
    <property type="entry name" value="ALPHA KINASE/ELONGATION FACTOR 2 KINASE"/>
    <property type="match status" value="1"/>
</dbReference>
<organism evidence="1 2">
    <name type="scientific">Hydnum rufescens UP504</name>
    <dbReference type="NCBI Taxonomy" id="1448309"/>
    <lineage>
        <taxon>Eukaryota</taxon>
        <taxon>Fungi</taxon>
        <taxon>Dikarya</taxon>
        <taxon>Basidiomycota</taxon>
        <taxon>Agaricomycotina</taxon>
        <taxon>Agaricomycetes</taxon>
        <taxon>Cantharellales</taxon>
        <taxon>Hydnaceae</taxon>
        <taxon>Hydnum</taxon>
    </lineage>
</organism>
<dbReference type="Gene3D" id="3.30.420.40">
    <property type="match status" value="2"/>
</dbReference>